<gene>
    <name evidence="1" type="ORF">I553_1659</name>
</gene>
<name>X8CEM0_MYCXE</name>
<proteinExistence type="predicted"/>
<dbReference type="EMBL" id="JAOB01000032">
    <property type="protein sequence ID" value="EUA54807.1"/>
    <property type="molecule type" value="Genomic_DNA"/>
</dbReference>
<sequence length="51" mass="5581">MTNTAEVTNTEPDVRQVVWKLEVHDRDLDSNIIALPPGGGSTRTAGLMWTS</sequence>
<accession>X8CEM0</accession>
<evidence type="ECO:0000313" key="1">
    <source>
        <dbReference type="EMBL" id="EUA54807.1"/>
    </source>
</evidence>
<comment type="caution">
    <text evidence="1">The sequence shown here is derived from an EMBL/GenBank/DDBJ whole genome shotgun (WGS) entry which is preliminary data.</text>
</comment>
<reference evidence="1" key="1">
    <citation type="submission" date="2014-01" db="EMBL/GenBank/DDBJ databases">
        <authorList>
            <person name="Brown-Elliot B."/>
            <person name="Wallace R."/>
            <person name="Lenaerts A."/>
            <person name="Ordway D."/>
            <person name="DeGroote M.A."/>
            <person name="Parker T."/>
            <person name="Sizemore C."/>
            <person name="Tallon L.J."/>
            <person name="Sadzewicz L.K."/>
            <person name="Sengamalay N."/>
            <person name="Fraser C.M."/>
            <person name="Hine E."/>
            <person name="Shefchek K.A."/>
            <person name="Das S.P."/>
            <person name="Tettelin H."/>
        </authorList>
    </citation>
    <scope>NUCLEOTIDE SEQUENCE [LARGE SCALE GENOMIC DNA]</scope>
    <source>
        <strain evidence="1">4042</strain>
    </source>
</reference>
<dbReference type="PATRIC" id="fig|1299334.3.peg.3456"/>
<organism evidence="1">
    <name type="scientific">Mycobacterium xenopi 4042</name>
    <dbReference type="NCBI Taxonomy" id="1299334"/>
    <lineage>
        <taxon>Bacteria</taxon>
        <taxon>Bacillati</taxon>
        <taxon>Actinomycetota</taxon>
        <taxon>Actinomycetes</taxon>
        <taxon>Mycobacteriales</taxon>
        <taxon>Mycobacteriaceae</taxon>
        <taxon>Mycobacterium</taxon>
    </lineage>
</organism>
<dbReference type="AlphaFoldDB" id="X8CEM0"/>
<protein>
    <submittedName>
        <fullName evidence="1">Uncharacterized protein</fullName>
    </submittedName>
</protein>